<organism evidence="1">
    <name type="scientific">Candidatus Moduliflexus flocculans</name>
    <dbReference type="NCBI Taxonomy" id="1499966"/>
    <lineage>
        <taxon>Bacteria</taxon>
        <taxon>Candidatus Moduliflexota</taxon>
        <taxon>Candidatus Moduliflexia</taxon>
        <taxon>Candidatus Moduliflexales</taxon>
        <taxon>Candidatus Moduliflexaceae</taxon>
    </lineage>
</organism>
<protein>
    <submittedName>
        <fullName evidence="1">Uncharacterized protein</fullName>
    </submittedName>
</protein>
<dbReference type="Proteomes" id="UP000030700">
    <property type="component" value="Unassembled WGS sequence"/>
</dbReference>
<evidence type="ECO:0000313" key="1">
    <source>
        <dbReference type="EMBL" id="GAK49519.1"/>
    </source>
</evidence>
<dbReference type="EMBL" id="DF820455">
    <property type="protein sequence ID" value="GAK49519.1"/>
    <property type="molecule type" value="Genomic_DNA"/>
</dbReference>
<gene>
    <name evidence="1" type="ORF">U14_00741</name>
</gene>
<dbReference type="AlphaFoldDB" id="A0A0S6VUR0"/>
<dbReference type="HOGENOM" id="CLU_3165011_0_0_0"/>
<name>A0A0S6VUR0_9BACT</name>
<keyword evidence="2" id="KW-1185">Reference proteome</keyword>
<sequence length="47" mass="5060">MAEQGCSVRLTPVVAARRGPPFNTGKGRRLIFNLRFTSVAIQSLTAA</sequence>
<proteinExistence type="predicted"/>
<evidence type="ECO:0000313" key="2">
    <source>
        <dbReference type="Proteomes" id="UP000030700"/>
    </source>
</evidence>
<dbReference type="STRING" id="1499966.U14_00741"/>
<reference evidence="1" key="1">
    <citation type="journal article" date="2015" name="PeerJ">
        <title>First genomic representation of candidate bacterial phylum KSB3 points to enhanced environmental sensing as a trigger of wastewater bulking.</title>
        <authorList>
            <person name="Sekiguchi Y."/>
            <person name="Ohashi A."/>
            <person name="Parks D.H."/>
            <person name="Yamauchi T."/>
            <person name="Tyson G.W."/>
            <person name="Hugenholtz P."/>
        </authorList>
    </citation>
    <scope>NUCLEOTIDE SEQUENCE [LARGE SCALE GENOMIC DNA]</scope>
</reference>
<accession>A0A0S6VUR0</accession>